<name>A0A834TPN6_9FABA</name>
<evidence type="ECO:0000259" key="2">
    <source>
        <dbReference type="Pfam" id="PF20167"/>
    </source>
</evidence>
<evidence type="ECO:0000256" key="1">
    <source>
        <dbReference type="SAM" id="Phobius"/>
    </source>
</evidence>
<keyword evidence="1" id="KW-1133">Transmembrane helix</keyword>
<keyword evidence="1" id="KW-0812">Transmembrane</keyword>
<dbReference type="EMBL" id="JAAIUW010000008">
    <property type="protein sequence ID" value="KAF7821309.1"/>
    <property type="molecule type" value="Genomic_DNA"/>
</dbReference>
<feature type="domain" description="Putative plant transposon protein" evidence="2">
    <location>
        <begin position="82"/>
        <end position="267"/>
    </location>
</feature>
<feature type="transmembrane region" description="Helical" evidence="1">
    <location>
        <begin position="423"/>
        <end position="442"/>
    </location>
</feature>
<dbReference type="OrthoDB" id="1750780at2759"/>
<proteinExistence type="predicted"/>
<gene>
    <name evidence="3" type="ORF">G2W53_026764</name>
</gene>
<dbReference type="AlphaFoldDB" id="A0A834TPN6"/>
<dbReference type="InterPro" id="IPR046796">
    <property type="entry name" value="Transposase_32_dom"/>
</dbReference>
<dbReference type="Pfam" id="PF20167">
    <property type="entry name" value="Transposase_32"/>
    <property type="match status" value="1"/>
</dbReference>
<keyword evidence="4" id="KW-1185">Reference proteome</keyword>
<dbReference type="Proteomes" id="UP000634136">
    <property type="component" value="Unassembled WGS sequence"/>
</dbReference>
<feature type="transmembrane region" description="Helical" evidence="1">
    <location>
        <begin position="448"/>
        <end position="467"/>
    </location>
</feature>
<evidence type="ECO:0000313" key="3">
    <source>
        <dbReference type="EMBL" id="KAF7821309.1"/>
    </source>
</evidence>
<comment type="caution">
    <text evidence="3">The sequence shown here is derived from an EMBL/GenBank/DDBJ whole genome shotgun (WGS) entry which is preliminary data.</text>
</comment>
<evidence type="ECO:0000313" key="4">
    <source>
        <dbReference type="Proteomes" id="UP000634136"/>
    </source>
</evidence>
<feature type="transmembrane region" description="Helical" evidence="1">
    <location>
        <begin position="395"/>
        <end position="416"/>
    </location>
</feature>
<sequence length="468" mass="53299">MSPDVVAEAVMFINGLTIEERQVADLKVACSPILWLMFNDVPEDESEISSSRTPNLHFQFLETLDVEHPLMEDRAKRQKGKNTTVRGSSSQEQLVDEFFTSEEQRQNYVATFANRKVASSNEIRGQEVKIGQHELAQLLGTEASGYMFGDHQSTLSKINGYDAQIVLKSLLAQPPEYMMDTTNFAASKFRFQNCLLHHIVQDCVTNKQGNHAYASAAEKFIMYCICSDEKLNLPYFIIEKMTRCSKTTSLSLSYASLISWILEKNGINPLTDEVESSSAIDVNSLYNMRFTYDDHQWIEKPLTKVQKRILEQREREATHAADGSSSQPPAEGPVNLEVLSAIQHLQRSVDEGLVQVNTRLNEFCTRIEALEVATIDNSQMIKEVNAVSKINIETSLFMCCYLCCFLVALFPSFFMCTFRSLPFLPLIPLTFWHYLCTFFNGNGNYWELKFYCLNVLIIFLPLDFVNIV</sequence>
<accession>A0A834TPN6</accession>
<organism evidence="3 4">
    <name type="scientific">Senna tora</name>
    <dbReference type="NCBI Taxonomy" id="362788"/>
    <lineage>
        <taxon>Eukaryota</taxon>
        <taxon>Viridiplantae</taxon>
        <taxon>Streptophyta</taxon>
        <taxon>Embryophyta</taxon>
        <taxon>Tracheophyta</taxon>
        <taxon>Spermatophyta</taxon>
        <taxon>Magnoliopsida</taxon>
        <taxon>eudicotyledons</taxon>
        <taxon>Gunneridae</taxon>
        <taxon>Pentapetalae</taxon>
        <taxon>rosids</taxon>
        <taxon>fabids</taxon>
        <taxon>Fabales</taxon>
        <taxon>Fabaceae</taxon>
        <taxon>Caesalpinioideae</taxon>
        <taxon>Cassia clade</taxon>
        <taxon>Senna</taxon>
    </lineage>
</organism>
<protein>
    <recommendedName>
        <fullName evidence="2">Putative plant transposon protein domain-containing protein</fullName>
    </recommendedName>
</protein>
<keyword evidence="1" id="KW-0472">Membrane</keyword>
<reference evidence="3" key="1">
    <citation type="submission" date="2020-09" db="EMBL/GenBank/DDBJ databases">
        <title>Genome-Enabled Discovery of Anthraquinone Biosynthesis in Senna tora.</title>
        <authorList>
            <person name="Kang S.-H."/>
            <person name="Pandey R.P."/>
            <person name="Lee C.-M."/>
            <person name="Sim J.-S."/>
            <person name="Jeong J.-T."/>
            <person name="Choi B.-S."/>
            <person name="Jung M."/>
            <person name="Ginzburg D."/>
            <person name="Zhao K."/>
            <person name="Won S.Y."/>
            <person name="Oh T.-J."/>
            <person name="Yu Y."/>
            <person name="Kim N.-H."/>
            <person name="Lee O.R."/>
            <person name="Lee T.-H."/>
            <person name="Bashyal P."/>
            <person name="Kim T.-S."/>
            <person name="Lee W.-H."/>
            <person name="Kawkins C."/>
            <person name="Kim C.-K."/>
            <person name="Kim J.S."/>
            <person name="Ahn B.O."/>
            <person name="Rhee S.Y."/>
            <person name="Sohng J.K."/>
        </authorList>
    </citation>
    <scope>NUCLEOTIDE SEQUENCE</scope>
    <source>
        <tissue evidence="3">Leaf</tissue>
    </source>
</reference>